<evidence type="ECO:0000313" key="1">
    <source>
        <dbReference type="EMBL" id="CDO94015.1"/>
    </source>
</evidence>
<dbReference type="OrthoDB" id="4062053at2759"/>
<gene>
    <name evidence="1" type="ORF">KLDO_g2300B</name>
</gene>
<organism evidence="1 2">
    <name type="scientific">Kluyveromyces dobzhanskii CBS 2104</name>
    <dbReference type="NCBI Taxonomy" id="1427455"/>
    <lineage>
        <taxon>Eukaryota</taxon>
        <taxon>Fungi</taxon>
        <taxon>Dikarya</taxon>
        <taxon>Ascomycota</taxon>
        <taxon>Saccharomycotina</taxon>
        <taxon>Saccharomycetes</taxon>
        <taxon>Saccharomycetales</taxon>
        <taxon>Saccharomycetaceae</taxon>
        <taxon>Kluyveromyces</taxon>
    </lineage>
</organism>
<proteinExistence type="predicted"/>
<sequence>MEKGPSADLRIASAADSGSETVVTQSVSQLVQRSISMQKEIEQLFEEYESNNKDIRMDVDDFCEIYETSMSNITLG</sequence>
<dbReference type="InterPro" id="IPR057785">
    <property type="entry name" value="YLR146W-A-like"/>
</dbReference>
<reference evidence="1 2" key="1">
    <citation type="submission" date="2014-03" db="EMBL/GenBank/DDBJ databases">
        <title>The genome of Kluyveromyces dobzhanskii.</title>
        <authorList>
            <person name="Nystedt B."/>
            <person name="Astrom S."/>
        </authorList>
    </citation>
    <scope>NUCLEOTIDE SEQUENCE [LARGE SCALE GENOMIC DNA]</scope>
    <source>
        <strain evidence="1 2">CBS 2104</strain>
    </source>
</reference>
<name>A0A0A8L6Y5_9SACH</name>
<accession>A0A0A8L6Y5</accession>
<dbReference type="AlphaFoldDB" id="A0A0A8L6Y5"/>
<dbReference type="Pfam" id="PF23482">
    <property type="entry name" value="YLR146W-A"/>
    <property type="match status" value="1"/>
</dbReference>
<evidence type="ECO:0000313" key="2">
    <source>
        <dbReference type="Proteomes" id="UP000031516"/>
    </source>
</evidence>
<comment type="caution">
    <text evidence="1">The sequence shown here is derived from an EMBL/GenBank/DDBJ whole genome shotgun (WGS) entry which is preliminary data.</text>
</comment>
<dbReference type="EMBL" id="CCBQ010000027">
    <property type="protein sequence ID" value="CDO94015.1"/>
    <property type="molecule type" value="Genomic_DNA"/>
</dbReference>
<dbReference type="Proteomes" id="UP000031516">
    <property type="component" value="Unassembled WGS sequence"/>
</dbReference>
<protein>
    <submittedName>
        <fullName evidence="1">WGS project CCBQ000000000 data, contig 00102</fullName>
    </submittedName>
</protein>
<keyword evidence="2" id="KW-1185">Reference proteome</keyword>